<dbReference type="STRING" id="1471761.B0W44_10795"/>
<name>A0A1U9K820_9BACL</name>
<dbReference type="InterPro" id="IPR020471">
    <property type="entry name" value="AKR"/>
</dbReference>
<accession>A0A1U9K820</accession>
<dbReference type="KEGG" id="ntr:B0W44_10795"/>
<proteinExistence type="predicted"/>
<organism evidence="3 4">
    <name type="scientific">Novibacillus thermophilus</name>
    <dbReference type="NCBI Taxonomy" id="1471761"/>
    <lineage>
        <taxon>Bacteria</taxon>
        <taxon>Bacillati</taxon>
        <taxon>Bacillota</taxon>
        <taxon>Bacilli</taxon>
        <taxon>Bacillales</taxon>
        <taxon>Thermoactinomycetaceae</taxon>
        <taxon>Novibacillus</taxon>
    </lineage>
</organism>
<protein>
    <submittedName>
        <fullName evidence="3">Aldo/keto reductase</fullName>
    </submittedName>
</protein>
<evidence type="ECO:0000313" key="3">
    <source>
        <dbReference type="EMBL" id="AQS56178.1"/>
    </source>
</evidence>
<dbReference type="CDD" id="cd19082">
    <property type="entry name" value="AKR_AKR10A1_2"/>
    <property type="match status" value="1"/>
</dbReference>
<dbReference type="PANTHER" id="PTHR43364">
    <property type="entry name" value="NADH-SPECIFIC METHYLGLYOXAL REDUCTASE-RELATED"/>
    <property type="match status" value="1"/>
</dbReference>
<dbReference type="InterPro" id="IPR036812">
    <property type="entry name" value="NAD(P)_OxRdtase_dom_sf"/>
</dbReference>
<sequence length="311" mass="35050">MKHFQISGLDQRVSELILGTATFHPSNIEEMSGVLDEYIRLGGNILDTAQNYGAGDSENAIGMWLNERKNRQDILILTKGGHPDENGPRVNAEAIKYDLFGSLQRLQTDYIDLYLLHRDDPAVPVEPIVEALNEHVEQGLIKAIGVSNWSCERIQEANNYAHAHGLVGFSCSSPHLSLAEPVEPMWPGCVFADKGTRSWHEVTQFPLLSWSALAGGFFTGRFSPGRRDHPDIVRVYYSDENWERYRRAEQLALKKGCRTLHIALAYVLRQPFPVGGIIGPRRVEELQSSFEATRIPLSPEEMRWLNLEEAS</sequence>
<dbReference type="AlphaFoldDB" id="A0A1U9K820"/>
<dbReference type="Pfam" id="PF00248">
    <property type="entry name" value="Aldo_ket_red"/>
    <property type="match status" value="1"/>
</dbReference>
<keyword evidence="1" id="KW-0560">Oxidoreductase</keyword>
<dbReference type="GO" id="GO:0016491">
    <property type="term" value="F:oxidoreductase activity"/>
    <property type="evidence" value="ECO:0007669"/>
    <property type="project" value="UniProtKB-KW"/>
</dbReference>
<dbReference type="Proteomes" id="UP000188603">
    <property type="component" value="Chromosome"/>
</dbReference>
<dbReference type="EMBL" id="CP019699">
    <property type="protein sequence ID" value="AQS56178.1"/>
    <property type="molecule type" value="Genomic_DNA"/>
</dbReference>
<dbReference type="PANTHER" id="PTHR43364:SF4">
    <property type="entry name" value="NAD(P)-LINKED OXIDOREDUCTASE SUPERFAMILY PROTEIN"/>
    <property type="match status" value="1"/>
</dbReference>
<gene>
    <name evidence="3" type="ORF">B0W44_10795</name>
</gene>
<evidence type="ECO:0000259" key="2">
    <source>
        <dbReference type="Pfam" id="PF00248"/>
    </source>
</evidence>
<evidence type="ECO:0000313" key="4">
    <source>
        <dbReference type="Proteomes" id="UP000188603"/>
    </source>
</evidence>
<dbReference type="InterPro" id="IPR050523">
    <property type="entry name" value="AKR_Detox_Biosynth"/>
</dbReference>
<keyword evidence="4" id="KW-1185">Reference proteome</keyword>
<reference evidence="3 4" key="1">
    <citation type="journal article" date="2015" name="Int. J. Syst. Evol. Microbiol.">
        <title>Novibacillus thermophilus gen. nov., sp. nov., a Gram-staining-negative and moderately thermophilic member of the family Thermoactinomycetaceae.</title>
        <authorList>
            <person name="Yang G."/>
            <person name="Chen J."/>
            <person name="Zhou S."/>
        </authorList>
    </citation>
    <scope>NUCLEOTIDE SEQUENCE [LARGE SCALE GENOMIC DNA]</scope>
    <source>
        <strain evidence="3 4">SG-1</strain>
    </source>
</reference>
<dbReference type="OrthoDB" id="9773828at2"/>
<dbReference type="InterPro" id="IPR023210">
    <property type="entry name" value="NADP_OxRdtase_dom"/>
</dbReference>
<dbReference type="PRINTS" id="PR00069">
    <property type="entry name" value="ALDKETRDTASE"/>
</dbReference>
<dbReference type="SUPFAM" id="SSF51430">
    <property type="entry name" value="NAD(P)-linked oxidoreductase"/>
    <property type="match status" value="1"/>
</dbReference>
<dbReference type="RefSeq" id="WP_077720039.1">
    <property type="nucleotide sequence ID" value="NZ_CP019699.1"/>
</dbReference>
<evidence type="ECO:0000256" key="1">
    <source>
        <dbReference type="ARBA" id="ARBA00023002"/>
    </source>
</evidence>
<feature type="domain" description="NADP-dependent oxidoreductase" evidence="2">
    <location>
        <begin position="15"/>
        <end position="303"/>
    </location>
</feature>
<dbReference type="Gene3D" id="3.20.20.100">
    <property type="entry name" value="NADP-dependent oxidoreductase domain"/>
    <property type="match status" value="1"/>
</dbReference>
<dbReference type="GO" id="GO:0005829">
    <property type="term" value="C:cytosol"/>
    <property type="evidence" value="ECO:0007669"/>
    <property type="project" value="TreeGrafter"/>
</dbReference>